<comment type="caution">
    <text evidence="1">The sequence shown here is derived from an EMBL/GenBank/DDBJ whole genome shotgun (WGS) entry which is preliminary data.</text>
</comment>
<dbReference type="InterPro" id="IPR036390">
    <property type="entry name" value="WH_DNA-bd_sf"/>
</dbReference>
<accession>A0ABT2S1S6</accession>
<reference evidence="1 2" key="1">
    <citation type="journal article" date="2021" name="ISME Commun">
        <title>Automated analysis of genomic sequences facilitates high-throughput and comprehensive description of bacteria.</title>
        <authorList>
            <person name="Hitch T.C.A."/>
        </authorList>
    </citation>
    <scope>NUCLEOTIDE SEQUENCE [LARGE SCALE GENOMIC DNA]</scope>
    <source>
        <strain evidence="1 2">Sanger_04</strain>
    </source>
</reference>
<organism evidence="1 2">
    <name type="scientific">Laedolimicola ammoniilytica</name>
    <dbReference type="NCBI Taxonomy" id="2981771"/>
    <lineage>
        <taxon>Bacteria</taxon>
        <taxon>Bacillati</taxon>
        <taxon>Bacillota</taxon>
        <taxon>Clostridia</taxon>
        <taxon>Lachnospirales</taxon>
        <taxon>Lachnospiraceae</taxon>
        <taxon>Laedolimicola</taxon>
    </lineage>
</organism>
<dbReference type="EMBL" id="JAOQKC010000031">
    <property type="protein sequence ID" value="MCU6698392.1"/>
    <property type="molecule type" value="Genomic_DNA"/>
</dbReference>
<dbReference type="SUPFAM" id="SSF46785">
    <property type="entry name" value="Winged helix' DNA-binding domain"/>
    <property type="match status" value="1"/>
</dbReference>
<dbReference type="PANTHER" id="PTHR33202:SF7">
    <property type="entry name" value="FERRIC UPTAKE REGULATION PROTEIN"/>
    <property type="match status" value="1"/>
</dbReference>
<keyword evidence="2" id="KW-1185">Reference proteome</keyword>
<dbReference type="PANTHER" id="PTHR33202">
    <property type="entry name" value="ZINC UPTAKE REGULATION PROTEIN"/>
    <property type="match status" value="1"/>
</dbReference>
<evidence type="ECO:0000313" key="1">
    <source>
        <dbReference type="EMBL" id="MCU6698392.1"/>
    </source>
</evidence>
<dbReference type="Gene3D" id="1.10.10.10">
    <property type="entry name" value="Winged helix-like DNA-binding domain superfamily/Winged helix DNA-binding domain"/>
    <property type="match status" value="1"/>
</dbReference>
<dbReference type="RefSeq" id="WP_262670929.1">
    <property type="nucleotide sequence ID" value="NZ_JAOQKC010000031.1"/>
</dbReference>
<dbReference type="InterPro" id="IPR036388">
    <property type="entry name" value="WH-like_DNA-bd_sf"/>
</dbReference>
<dbReference type="InterPro" id="IPR002481">
    <property type="entry name" value="FUR"/>
</dbReference>
<dbReference type="Pfam" id="PF01475">
    <property type="entry name" value="FUR"/>
    <property type="match status" value="1"/>
</dbReference>
<protein>
    <submittedName>
        <fullName evidence="1">Transcriptional repressor</fullName>
    </submittedName>
</protein>
<proteinExistence type="predicted"/>
<name>A0ABT2S1S6_9FIRM</name>
<sequence>MSGEEWKNMSQEMILGRLRERGYRITKQRKLIISTILENDCSCCKEIYYQVREKDQTVGIATVYRMIKTLEEAGVIDRRNMYRIGSMKEGA</sequence>
<evidence type="ECO:0000313" key="2">
    <source>
        <dbReference type="Proteomes" id="UP001652461"/>
    </source>
</evidence>
<dbReference type="Proteomes" id="UP001652461">
    <property type="component" value="Unassembled WGS sequence"/>
</dbReference>
<gene>
    <name evidence="1" type="ORF">OCV63_16090</name>
</gene>